<protein>
    <recommendedName>
        <fullName evidence="4">Zf-HC2 domain-containing protein</fullName>
    </recommendedName>
</protein>
<keyword evidence="3" id="KW-1185">Reference proteome</keyword>
<dbReference type="AlphaFoldDB" id="A0A3L7JZF8"/>
<gene>
    <name evidence="2" type="ORF">D9X91_15925</name>
</gene>
<reference evidence="2 3" key="1">
    <citation type="submission" date="2018-10" db="EMBL/GenBank/DDBJ databases">
        <title>Falsibacillus sp. genome draft.</title>
        <authorList>
            <person name="Shi S."/>
        </authorList>
    </citation>
    <scope>NUCLEOTIDE SEQUENCE [LARGE SCALE GENOMIC DNA]</scope>
    <source>
        <strain evidence="2 3">GY 10110</strain>
    </source>
</reference>
<evidence type="ECO:0008006" key="4">
    <source>
        <dbReference type="Google" id="ProtNLM"/>
    </source>
</evidence>
<evidence type="ECO:0000313" key="2">
    <source>
        <dbReference type="EMBL" id="RLQ93762.1"/>
    </source>
</evidence>
<dbReference type="OrthoDB" id="1955013at2"/>
<dbReference type="Proteomes" id="UP000276770">
    <property type="component" value="Unassembled WGS sequence"/>
</dbReference>
<organism evidence="2 3">
    <name type="scientific">Falsibacillus albus</name>
    <dbReference type="NCBI Taxonomy" id="2478915"/>
    <lineage>
        <taxon>Bacteria</taxon>
        <taxon>Bacillati</taxon>
        <taxon>Bacillota</taxon>
        <taxon>Bacilli</taxon>
        <taxon>Bacillales</taxon>
        <taxon>Bacillaceae</taxon>
        <taxon>Falsibacillus</taxon>
    </lineage>
</organism>
<dbReference type="EMBL" id="RCVZ01000012">
    <property type="protein sequence ID" value="RLQ93762.1"/>
    <property type="molecule type" value="Genomic_DNA"/>
</dbReference>
<comment type="caution">
    <text evidence="2">The sequence shown here is derived from an EMBL/GenBank/DDBJ whole genome shotgun (WGS) entry which is preliminary data.</text>
</comment>
<name>A0A3L7JZF8_9BACI</name>
<evidence type="ECO:0000313" key="3">
    <source>
        <dbReference type="Proteomes" id="UP000276770"/>
    </source>
</evidence>
<keyword evidence="1" id="KW-0812">Transmembrane</keyword>
<proteinExistence type="predicted"/>
<feature type="transmembrane region" description="Helical" evidence="1">
    <location>
        <begin position="99"/>
        <end position="118"/>
    </location>
</feature>
<keyword evidence="1" id="KW-1133">Transmembrane helix</keyword>
<sequence length="162" mass="18709">MNHIPYEKWLLYVKDELPRGMKNEYEDHMYECDHCMALYMKAVEAWEDDFPAIRDGAAITNSIMDEIMQISTVISPAKEEGYSQQKDKIKTGAFHQKPIFHYVVAAAMTLLLMSSGIFQTISSYVNQFEQSAQQPNTSFTKHIMNKTVSIVDRVENESKEEK</sequence>
<accession>A0A3L7JZF8</accession>
<evidence type="ECO:0000256" key="1">
    <source>
        <dbReference type="SAM" id="Phobius"/>
    </source>
</evidence>
<dbReference type="RefSeq" id="WP_121681644.1">
    <property type="nucleotide sequence ID" value="NZ_RCVZ01000012.1"/>
</dbReference>
<keyword evidence="1" id="KW-0472">Membrane</keyword>